<dbReference type="AlphaFoldDB" id="A0A232EW01"/>
<feature type="region of interest" description="Disordered" evidence="1">
    <location>
        <begin position="1"/>
        <end position="22"/>
    </location>
</feature>
<feature type="non-terminal residue" evidence="2">
    <location>
        <position position="84"/>
    </location>
</feature>
<accession>A0A232EW01</accession>
<evidence type="ECO:0000256" key="1">
    <source>
        <dbReference type="SAM" id="MobiDB-lite"/>
    </source>
</evidence>
<keyword evidence="3" id="KW-1185">Reference proteome</keyword>
<evidence type="ECO:0000313" key="3">
    <source>
        <dbReference type="Proteomes" id="UP000215335"/>
    </source>
</evidence>
<protein>
    <submittedName>
        <fullName evidence="2">Uncharacterized protein</fullName>
    </submittedName>
</protein>
<evidence type="ECO:0000313" key="2">
    <source>
        <dbReference type="EMBL" id="OXU22517.1"/>
    </source>
</evidence>
<dbReference type="Proteomes" id="UP000215335">
    <property type="component" value="Unassembled WGS sequence"/>
</dbReference>
<comment type="caution">
    <text evidence="2">The sequence shown here is derived from an EMBL/GenBank/DDBJ whole genome shotgun (WGS) entry which is preliminary data.</text>
</comment>
<gene>
    <name evidence="2" type="ORF">TSAR_014079</name>
</gene>
<name>A0A232EW01_9HYME</name>
<organism evidence="2 3">
    <name type="scientific">Trichomalopsis sarcophagae</name>
    <dbReference type="NCBI Taxonomy" id="543379"/>
    <lineage>
        <taxon>Eukaryota</taxon>
        <taxon>Metazoa</taxon>
        <taxon>Ecdysozoa</taxon>
        <taxon>Arthropoda</taxon>
        <taxon>Hexapoda</taxon>
        <taxon>Insecta</taxon>
        <taxon>Pterygota</taxon>
        <taxon>Neoptera</taxon>
        <taxon>Endopterygota</taxon>
        <taxon>Hymenoptera</taxon>
        <taxon>Apocrita</taxon>
        <taxon>Proctotrupomorpha</taxon>
        <taxon>Chalcidoidea</taxon>
        <taxon>Pteromalidae</taxon>
        <taxon>Pteromalinae</taxon>
        <taxon>Trichomalopsis</taxon>
    </lineage>
</organism>
<dbReference type="EMBL" id="NNAY01001932">
    <property type="protein sequence ID" value="OXU22517.1"/>
    <property type="molecule type" value="Genomic_DNA"/>
</dbReference>
<proteinExistence type="predicted"/>
<reference evidence="2 3" key="1">
    <citation type="journal article" date="2017" name="Curr. Biol.">
        <title>The Evolution of Venom by Co-option of Single-Copy Genes.</title>
        <authorList>
            <person name="Martinson E.O."/>
            <person name="Mrinalini"/>
            <person name="Kelkar Y.D."/>
            <person name="Chang C.H."/>
            <person name="Werren J.H."/>
        </authorList>
    </citation>
    <scope>NUCLEOTIDE SEQUENCE [LARGE SCALE GENOMIC DNA]</scope>
    <source>
        <strain evidence="2 3">Alberta</strain>
        <tissue evidence="2">Whole body</tissue>
    </source>
</reference>
<sequence length="84" mass="9303">MKKNSTNHYPRSCPHMSPQTKRPCATASHLCGNAGCVPVMSWNTGVCNPTGPHGVKNDKGPTRSGLQCNTAYREMLHLQYRNFE</sequence>